<evidence type="ECO:0008006" key="10">
    <source>
        <dbReference type="Google" id="ProtNLM"/>
    </source>
</evidence>
<evidence type="ECO:0000259" key="5">
    <source>
        <dbReference type="Pfam" id="PF09743"/>
    </source>
</evidence>
<dbReference type="InterPro" id="IPR056579">
    <property type="entry name" value="Ufl1_N"/>
</dbReference>
<dbReference type="GO" id="GO:0061666">
    <property type="term" value="F:UFM1 ligase activity"/>
    <property type="evidence" value="ECO:0007669"/>
    <property type="project" value="InterPro"/>
</dbReference>
<evidence type="ECO:0000313" key="9">
    <source>
        <dbReference type="Proteomes" id="UP000290189"/>
    </source>
</evidence>
<protein>
    <recommendedName>
        <fullName evidence="10">E3 UFM1-protein ligase 1 homolog</fullName>
    </recommendedName>
</protein>
<dbReference type="GO" id="GO:0032434">
    <property type="term" value="P:regulation of proteasomal ubiquitin-dependent protein catabolic process"/>
    <property type="evidence" value="ECO:0007669"/>
    <property type="project" value="TreeGrafter"/>
</dbReference>
<evidence type="ECO:0000259" key="6">
    <source>
        <dbReference type="Pfam" id="PF23659"/>
    </source>
</evidence>
<comment type="similarity">
    <text evidence="1">Belongs to the UFL1 family.</text>
</comment>
<sequence length="750" mass="81799">MDELAALQAEFERAQCADVVQRLSERNCIEIVLRLIATERIRVLSSSTGKEFVTPGRLRSEIIEEVRSNGGRLSMTDLPELLNVDLVNIEKAVHELAASSAISLIAGDLIHKSYIDAICQEIAHDVEEAGLLTASSLSQQYGLPVALITSALTERLGTLTDGPAFHVQNQTVFTDSYVATHNAKVRGLLTACTKPTSLQSLVSTYSLNEKMFRQYVQSAVESGQLPGTLSGSTSGLGLYTPEIWCRAQEKSVRSFYTQNNFIELSRLTEIGISKPVPYLTQLFPSGIAFPRVFVSPAVVETVRCAIEDLIAAGTWTDMRTIVPEHLAHSDVPPIVENVVNAVNSAANDVSQKCHHVSKYYVVSSVFLRACATHVEPTVLDLAKQAAIAVHSASKNRPAAALVSPENDAKKSKKRSGKKGQDNDSEQGSTSKKRSSRRADADLEEQFVLGRPVLDTNVLRDELSQIHSQCDDMLINGIVSIIAPSFKTQFEQIRDSPFIMAGGENVEAPTGVPQRRKLLKEFTQTILVLLEHYQVFLEAIQELNAVPNVDGGLITALDKYLVKTVGSNLADTLLRIQILLNGVDLPESAKGDLTPELRSELLSKVAPVISQELTAMLSMPASACLNAARDIAAKTDILVKESTRKRIKLVVFGLRKQLQDQLRAESRPEAVLLLAVILAHARSRGIVLHAPSQCIDSLVIVLKASEDELVKIRALQEAIRSRTPESDVPPELIADVKSLGAGDRNQDPDRS</sequence>
<evidence type="ECO:0000256" key="1">
    <source>
        <dbReference type="ARBA" id="ARBA00010789"/>
    </source>
</evidence>
<dbReference type="GO" id="GO:0005789">
    <property type="term" value="C:endoplasmic reticulum membrane"/>
    <property type="evidence" value="ECO:0007669"/>
    <property type="project" value="TreeGrafter"/>
</dbReference>
<dbReference type="GO" id="GO:1990592">
    <property type="term" value="P:protein K69-linked ufmylation"/>
    <property type="evidence" value="ECO:0007669"/>
    <property type="project" value="TreeGrafter"/>
</dbReference>
<keyword evidence="3" id="KW-0833">Ubl conjugation pathway</keyword>
<evidence type="ECO:0000313" key="8">
    <source>
        <dbReference type="EMBL" id="SPQ97616.1"/>
    </source>
</evidence>
<proteinExistence type="inferred from homology"/>
<dbReference type="InterPro" id="IPR056761">
    <property type="entry name" value="Ufl1-like_C"/>
</dbReference>
<dbReference type="Pfam" id="PF25041">
    <property type="entry name" value="UFL1_C"/>
    <property type="match status" value="1"/>
</dbReference>
<feature type="region of interest" description="Disordered" evidence="4">
    <location>
        <begin position="720"/>
        <end position="750"/>
    </location>
</feature>
<dbReference type="Proteomes" id="UP000290189">
    <property type="component" value="Unassembled WGS sequence"/>
</dbReference>
<dbReference type="AlphaFoldDB" id="A0A3P3YBR8"/>
<dbReference type="Pfam" id="PF09743">
    <property type="entry name" value="E3_UFM1_ligase"/>
    <property type="match status" value="1"/>
</dbReference>
<evidence type="ECO:0000256" key="3">
    <source>
        <dbReference type="ARBA" id="ARBA00022786"/>
    </source>
</evidence>
<keyword evidence="2" id="KW-0808">Transferase</keyword>
<dbReference type="GO" id="GO:0034976">
    <property type="term" value="P:response to endoplasmic reticulum stress"/>
    <property type="evidence" value="ECO:0007669"/>
    <property type="project" value="TreeGrafter"/>
</dbReference>
<evidence type="ECO:0000259" key="7">
    <source>
        <dbReference type="Pfam" id="PF25041"/>
    </source>
</evidence>
<gene>
    <name evidence="8" type="ORF">PLBR_LOCUS4831</name>
</gene>
<dbReference type="PANTHER" id="PTHR31057:SF0">
    <property type="entry name" value="E3 UFM1-PROTEIN LIGASE 1"/>
    <property type="match status" value="1"/>
</dbReference>
<accession>A0A3P3YBR8</accession>
<dbReference type="Pfam" id="PF23659">
    <property type="entry name" value="UFL1"/>
    <property type="match status" value="1"/>
</dbReference>
<dbReference type="InterPro" id="IPR018611">
    <property type="entry name" value="Ufl1"/>
</dbReference>
<dbReference type="PANTHER" id="PTHR31057">
    <property type="entry name" value="E3 UFM1-PROTEIN LIGASE 1"/>
    <property type="match status" value="1"/>
</dbReference>
<name>A0A3P3YBR8_PLABS</name>
<evidence type="ECO:0000256" key="2">
    <source>
        <dbReference type="ARBA" id="ARBA00022679"/>
    </source>
</evidence>
<feature type="domain" description="E3 UFM1-protein ligase-like C-terminal" evidence="7">
    <location>
        <begin position="649"/>
        <end position="703"/>
    </location>
</feature>
<feature type="domain" description="E3 UFM1-protein ligase 1-like" evidence="6">
    <location>
        <begin position="519"/>
        <end position="639"/>
    </location>
</feature>
<geneLocation type="mitochondrion" evidence="8"/>
<keyword evidence="8" id="KW-0496">Mitochondrion</keyword>
<feature type="domain" description="E3 UFM1-protein ligase 1-like N-terminal" evidence="5">
    <location>
        <begin position="3"/>
        <end position="278"/>
    </location>
</feature>
<evidence type="ECO:0000256" key="4">
    <source>
        <dbReference type="SAM" id="MobiDB-lite"/>
    </source>
</evidence>
<organism evidence="8 9">
    <name type="scientific">Plasmodiophora brassicae</name>
    <name type="common">Clubroot disease agent</name>
    <dbReference type="NCBI Taxonomy" id="37360"/>
    <lineage>
        <taxon>Eukaryota</taxon>
        <taxon>Sar</taxon>
        <taxon>Rhizaria</taxon>
        <taxon>Endomyxa</taxon>
        <taxon>Phytomyxea</taxon>
        <taxon>Plasmodiophorida</taxon>
        <taxon>Plasmodiophoridae</taxon>
        <taxon>Plasmodiophora</taxon>
    </lineage>
</organism>
<dbReference type="Pfam" id="PF25870">
    <property type="entry name" value="WHD_UFL1_5th"/>
    <property type="match status" value="1"/>
</dbReference>
<reference evidence="8 9" key="1">
    <citation type="submission" date="2018-03" db="EMBL/GenBank/DDBJ databases">
        <authorList>
            <person name="Fogelqvist J."/>
        </authorList>
    </citation>
    <scope>NUCLEOTIDE SEQUENCE [LARGE SCALE GENOMIC DNA]</scope>
</reference>
<dbReference type="InterPro" id="IPR056580">
    <property type="entry name" value="Ufl1_dom"/>
</dbReference>
<feature type="region of interest" description="Disordered" evidence="4">
    <location>
        <begin position="397"/>
        <end position="440"/>
    </location>
</feature>
<dbReference type="EMBL" id="OVEO01000008">
    <property type="protein sequence ID" value="SPQ97616.1"/>
    <property type="molecule type" value="Genomic_DNA"/>
</dbReference>